<evidence type="ECO:0000313" key="2">
    <source>
        <dbReference type="EMBL" id="MPC66118.1"/>
    </source>
</evidence>
<dbReference type="Proteomes" id="UP000324222">
    <property type="component" value="Unassembled WGS sequence"/>
</dbReference>
<proteinExistence type="predicted"/>
<gene>
    <name evidence="2" type="ORF">E2C01_060263</name>
</gene>
<feature type="region of interest" description="Disordered" evidence="1">
    <location>
        <begin position="150"/>
        <end position="170"/>
    </location>
</feature>
<evidence type="ECO:0000313" key="3">
    <source>
        <dbReference type="Proteomes" id="UP000324222"/>
    </source>
</evidence>
<accession>A0A5B7HAW7</accession>
<dbReference type="EMBL" id="VSRR010024312">
    <property type="protein sequence ID" value="MPC66118.1"/>
    <property type="molecule type" value="Genomic_DNA"/>
</dbReference>
<protein>
    <submittedName>
        <fullName evidence="2">Uncharacterized protein</fullName>
    </submittedName>
</protein>
<keyword evidence="3" id="KW-1185">Reference proteome</keyword>
<sequence length="222" mass="23791">MAVLTTCLPGTPPTPTGEQPGSPWLSLLPWDSNAVLSLPATHPLQDVTSRTKKVFLSRGWGPERAGRARFAALVSTQRQETQPQPQYRRFHSIFTSGTWSPLGKRSAAVEEPGAFPGMQEAAQGGGDKLAPLFTKTKPFVKDKRAGVFASQGWGAGGSPTPTWSSSSTWTDTQHPWMAASLIPSDNNGGRGSGGGDRYVASFRSGGPLLHHFLSHGWRPMGR</sequence>
<feature type="compositionally biased region" description="Low complexity" evidence="1">
    <location>
        <begin position="158"/>
        <end position="170"/>
    </location>
</feature>
<name>A0A5B7HAW7_PORTR</name>
<organism evidence="2 3">
    <name type="scientific">Portunus trituberculatus</name>
    <name type="common">Swimming crab</name>
    <name type="synonym">Neptunus trituberculatus</name>
    <dbReference type="NCBI Taxonomy" id="210409"/>
    <lineage>
        <taxon>Eukaryota</taxon>
        <taxon>Metazoa</taxon>
        <taxon>Ecdysozoa</taxon>
        <taxon>Arthropoda</taxon>
        <taxon>Crustacea</taxon>
        <taxon>Multicrustacea</taxon>
        <taxon>Malacostraca</taxon>
        <taxon>Eumalacostraca</taxon>
        <taxon>Eucarida</taxon>
        <taxon>Decapoda</taxon>
        <taxon>Pleocyemata</taxon>
        <taxon>Brachyura</taxon>
        <taxon>Eubrachyura</taxon>
        <taxon>Portunoidea</taxon>
        <taxon>Portunidae</taxon>
        <taxon>Portuninae</taxon>
        <taxon>Portunus</taxon>
    </lineage>
</organism>
<comment type="caution">
    <text evidence="2">The sequence shown here is derived from an EMBL/GenBank/DDBJ whole genome shotgun (WGS) entry which is preliminary data.</text>
</comment>
<feature type="region of interest" description="Disordered" evidence="1">
    <location>
        <begin position="1"/>
        <end position="22"/>
    </location>
</feature>
<reference evidence="2 3" key="1">
    <citation type="submission" date="2019-05" db="EMBL/GenBank/DDBJ databases">
        <title>Another draft genome of Portunus trituberculatus and its Hox gene families provides insights of decapod evolution.</title>
        <authorList>
            <person name="Jeong J.-H."/>
            <person name="Song I."/>
            <person name="Kim S."/>
            <person name="Choi T."/>
            <person name="Kim D."/>
            <person name="Ryu S."/>
            <person name="Kim W."/>
        </authorList>
    </citation>
    <scope>NUCLEOTIDE SEQUENCE [LARGE SCALE GENOMIC DNA]</scope>
    <source>
        <tissue evidence="2">Muscle</tissue>
    </source>
</reference>
<dbReference type="AlphaFoldDB" id="A0A5B7HAW7"/>
<evidence type="ECO:0000256" key="1">
    <source>
        <dbReference type="SAM" id="MobiDB-lite"/>
    </source>
</evidence>